<dbReference type="Proteomes" id="UP000018851">
    <property type="component" value="Chromosome"/>
</dbReference>
<dbReference type="KEGG" id="ssan:NX02_22580"/>
<dbReference type="eggNOG" id="COG3706">
    <property type="taxonomic scope" value="Bacteria"/>
</dbReference>
<dbReference type="InterPro" id="IPR050469">
    <property type="entry name" value="Diguanylate_Cyclase"/>
</dbReference>
<evidence type="ECO:0000256" key="2">
    <source>
        <dbReference type="ARBA" id="ARBA00034247"/>
    </source>
</evidence>
<sequence length="561" mass="61122">MALVVLWLALLAAPAAARAAPNHSDAVVHPQVCLLKAEPGMTPAALWQTPDRFDCSGPQTRKGPGDFWVLLRGFSIRNSAVEPMQLRWGSTWQQRVQIYTVRADGSVATTGFRSDTTSPYIELGAFISVPLPTADSPIVGILVHIGGAANQRGVMLTPSIEQVSRGAGRTLALAAAYSAFGGLGIALIVYNLMLWSALRLRFLIDYCAMVGTTLFYGVSSSGALAWLLPWIDNNDRLRLNYLLLALVGICAMTFVRHFFEPNVLPPRLHRLIKASCALVFATGLGFTLFAPHAIAPLDRAFAFAIVAMLCTLPVVIYYAWRARSRYLALFLLAWSAPILFAALRTAHGLGFIAHSFWLDNSTVGAMMIEALISSLVVAHRIDTLTKERDRARQSAIEASALADTDPLTGLLNRRAFLREAVRAGSNGRGQRLVLIDIDHFKRINDRFGHDAGDEVLRRVATILDDSAELPAARLGGEEFGLLSPSGPGAVDPEALLTRARNATMPNNARVTLSIGIAEGCIANEADWQRLYRRADIALYRSKQSGRDRCCMWTEMLGDEAA</sequence>
<dbReference type="PANTHER" id="PTHR45138:SF9">
    <property type="entry name" value="DIGUANYLATE CYCLASE DGCM-RELATED"/>
    <property type="match status" value="1"/>
</dbReference>
<dbReference type="GO" id="GO:0052621">
    <property type="term" value="F:diguanylate cyclase activity"/>
    <property type="evidence" value="ECO:0007669"/>
    <property type="project" value="UniProtKB-EC"/>
</dbReference>
<accession>W0AKD3</accession>
<reference evidence="6 7" key="1">
    <citation type="submission" date="2013-07" db="EMBL/GenBank/DDBJ databases">
        <title>Completed genome of Sphingomonas sanxanigenens NX02.</title>
        <authorList>
            <person name="Ma T."/>
            <person name="Huang H."/>
            <person name="Wu M."/>
            <person name="Li X."/>
            <person name="Li G."/>
        </authorList>
    </citation>
    <scope>NUCLEOTIDE SEQUENCE [LARGE SCALE GENOMIC DNA]</scope>
    <source>
        <strain evidence="6 7">NX02</strain>
    </source>
</reference>
<evidence type="ECO:0000256" key="1">
    <source>
        <dbReference type="ARBA" id="ARBA00012528"/>
    </source>
</evidence>
<feature type="transmembrane region" description="Helical" evidence="3">
    <location>
        <begin position="239"/>
        <end position="259"/>
    </location>
</feature>
<dbReference type="HOGENOM" id="CLU_562462_0_0_5"/>
<feature type="transmembrane region" description="Helical" evidence="3">
    <location>
        <begin position="206"/>
        <end position="227"/>
    </location>
</feature>
<keyword evidence="4" id="KW-0732">Signal</keyword>
<dbReference type="InterPro" id="IPR011623">
    <property type="entry name" value="7TMR_DISM_rcpt_extracell_dom1"/>
</dbReference>
<evidence type="ECO:0000256" key="3">
    <source>
        <dbReference type="SAM" id="Phobius"/>
    </source>
</evidence>
<dbReference type="CDD" id="cd01949">
    <property type="entry name" value="GGDEF"/>
    <property type="match status" value="1"/>
</dbReference>
<proteinExistence type="predicted"/>
<dbReference type="InterPro" id="IPR029787">
    <property type="entry name" value="Nucleotide_cyclase"/>
</dbReference>
<evidence type="ECO:0000313" key="6">
    <source>
        <dbReference type="EMBL" id="AHE56135.1"/>
    </source>
</evidence>
<keyword evidence="7" id="KW-1185">Reference proteome</keyword>
<dbReference type="Pfam" id="PF07695">
    <property type="entry name" value="7TMR-DISM_7TM"/>
    <property type="match status" value="1"/>
</dbReference>
<keyword evidence="3" id="KW-0472">Membrane</keyword>
<name>W0AKD3_9SPHN</name>
<comment type="catalytic activity">
    <reaction evidence="2">
        <text>2 GTP = 3',3'-c-di-GMP + 2 diphosphate</text>
        <dbReference type="Rhea" id="RHEA:24898"/>
        <dbReference type="ChEBI" id="CHEBI:33019"/>
        <dbReference type="ChEBI" id="CHEBI:37565"/>
        <dbReference type="ChEBI" id="CHEBI:58805"/>
        <dbReference type="EC" id="2.7.7.65"/>
    </reaction>
</comment>
<dbReference type="PROSITE" id="PS50887">
    <property type="entry name" value="GGDEF"/>
    <property type="match status" value="1"/>
</dbReference>
<gene>
    <name evidence="6" type="ORF">NX02_22580</name>
</gene>
<dbReference type="EC" id="2.7.7.65" evidence="1"/>
<dbReference type="Gene3D" id="3.30.70.270">
    <property type="match status" value="1"/>
</dbReference>
<feature type="transmembrane region" description="Helical" evidence="3">
    <location>
        <begin position="300"/>
        <end position="319"/>
    </location>
</feature>
<organism evidence="6 7">
    <name type="scientific">Sphingomonas sanxanigenens DSM 19645 = NX02</name>
    <dbReference type="NCBI Taxonomy" id="1123269"/>
    <lineage>
        <taxon>Bacteria</taxon>
        <taxon>Pseudomonadati</taxon>
        <taxon>Pseudomonadota</taxon>
        <taxon>Alphaproteobacteria</taxon>
        <taxon>Sphingomonadales</taxon>
        <taxon>Sphingomonadaceae</taxon>
        <taxon>Sphingomonas</taxon>
    </lineage>
</organism>
<evidence type="ECO:0000256" key="4">
    <source>
        <dbReference type="SAM" id="SignalP"/>
    </source>
</evidence>
<feature type="transmembrane region" description="Helical" evidence="3">
    <location>
        <begin position="171"/>
        <end position="194"/>
    </location>
</feature>
<dbReference type="NCBIfam" id="TIGR00254">
    <property type="entry name" value="GGDEF"/>
    <property type="match status" value="1"/>
</dbReference>
<keyword evidence="3" id="KW-0812">Transmembrane</keyword>
<feature type="signal peptide" evidence="4">
    <location>
        <begin position="1"/>
        <end position="19"/>
    </location>
</feature>
<feature type="domain" description="GGDEF" evidence="5">
    <location>
        <begin position="428"/>
        <end position="554"/>
    </location>
</feature>
<dbReference type="AlphaFoldDB" id="W0AKD3"/>
<dbReference type="SMART" id="SM00267">
    <property type="entry name" value="GGDEF"/>
    <property type="match status" value="1"/>
</dbReference>
<evidence type="ECO:0000313" key="7">
    <source>
        <dbReference type="Proteomes" id="UP000018851"/>
    </source>
</evidence>
<protein>
    <recommendedName>
        <fullName evidence="1">diguanylate cyclase</fullName>
        <ecNumber evidence="1">2.7.7.65</ecNumber>
    </recommendedName>
</protein>
<feature type="transmembrane region" description="Helical" evidence="3">
    <location>
        <begin position="326"/>
        <end position="343"/>
    </location>
</feature>
<keyword evidence="3" id="KW-1133">Transmembrane helix</keyword>
<dbReference type="PATRIC" id="fig|1123269.5.peg.4416"/>
<dbReference type="STRING" id="1123269.NX02_22580"/>
<dbReference type="PANTHER" id="PTHR45138">
    <property type="entry name" value="REGULATORY COMPONENTS OF SENSORY TRANSDUCTION SYSTEM"/>
    <property type="match status" value="1"/>
</dbReference>
<feature type="transmembrane region" description="Helical" evidence="3">
    <location>
        <begin position="271"/>
        <end position="294"/>
    </location>
</feature>
<dbReference type="InterPro" id="IPR000160">
    <property type="entry name" value="GGDEF_dom"/>
</dbReference>
<dbReference type="EMBL" id="CP006644">
    <property type="protein sequence ID" value="AHE56135.1"/>
    <property type="molecule type" value="Genomic_DNA"/>
</dbReference>
<dbReference type="Pfam" id="PF00990">
    <property type="entry name" value="GGDEF"/>
    <property type="match status" value="1"/>
</dbReference>
<dbReference type="InterPro" id="IPR043128">
    <property type="entry name" value="Rev_trsase/Diguanyl_cyclase"/>
</dbReference>
<evidence type="ECO:0000259" key="5">
    <source>
        <dbReference type="PROSITE" id="PS50887"/>
    </source>
</evidence>
<dbReference type="SUPFAM" id="SSF55073">
    <property type="entry name" value="Nucleotide cyclase"/>
    <property type="match status" value="1"/>
</dbReference>
<feature type="chain" id="PRO_5004786381" description="diguanylate cyclase" evidence="4">
    <location>
        <begin position="20"/>
        <end position="561"/>
    </location>
</feature>